<dbReference type="EMBL" id="WWEN01000002">
    <property type="protein sequence ID" value="MYM54440.1"/>
    <property type="molecule type" value="Genomic_DNA"/>
</dbReference>
<dbReference type="Proteomes" id="UP000479043">
    <property type="component" value="Unassembled WGS sequence"/>
</dbReference>
<protein>
    <submittedName>
        <fullName evidence="1">Response regulator</fullName>
    </submittedName>
</protein>
<name>A0A6L8LIZ8_9RHOB</name>
<dbReference type="AlphaFoldDB" id="A0A6L8LIZ8"/>
<reference evidence="1 2" key="1">
    <citation type="submission" date="2020-01" db="EMBL/GenBank/DDBJ databases">
        <authorList>
            <person name="Chen S."/>
        </authorList>
    </citation>
    <scope>NUCLEOTIDE SEQUENCE [LARGE SCALE GENOMIC DNA]</scope>
    <source>
        <strain evidence="1 2">GS-10</strain>
    </source>
</reference>
<sequence length="342" mass="38304">MTIKLLLVEDDEGDRQGFVQSVARFNHENGVEFEVIPFGTLGETLNALDGSFDCAVIDMKLGDAGGEGNEVLKALSEANVRMPVVILTGTPGEANDAFVHIDVQKKGEADHLVILEDFRQVHASGLTKVMGGRGLLEQSLSHVFKSNLLNQKEAWKKYGQQDPEKSEKALMRHVMNHLIQLVDLDEESCVPEEFYIFPPIGDLKRTGTVLKSKESGAYFTVMNPLCDLTVRPNGEFKARHITLCKISSLDECAAHEAKSKENVRKELEKNKRNCYHFLPGTAFFQGGYMDFEHLMSVGKEEVQDRFEEPLLQISPAFLKDIVSRFSSFYGRQGQPTLTYAEE</sequence>
<proteinExistence type="predicted"/>
<dbReference type="SUPFAM" id="SSF52172">
    <property type="entry name" value="CheY-like"/>
    <property type="match status" value="1"/>
</dbReference>
<evidence type="ECO:0000313" key="2">
    <source>
        <dbReference type="Proteomes" id="UP000479043"/>
    </source>
</evidence>
<dbReference type="RefSeq" id="WP_160972134.1">
    <property type="nucleotide sequence ID" value="NZ_WWEN01000002.1"/>
</dbReference>
<comment type="caution">
    <text evidence="1">The sequence shown here is derived from an EMBL/GenBank/DDBJ whole genome shotgun (WGS) entry which is preliminary data.</text>
</comment>
<gene>
    <name evidence="1" type="ORF">GR167_03930</name>
</gene>
<evidence type="ECO:0000313" key="1">
    <source>
        <dbReference type="EMBL" id="MYM54440.1"/>
    </source>
</evidence>
<dbReference type="Gene3D" id="3.40.50.2300">
    <property type="match status" value="1"/>
</dbReference>
<accession>A0A6L8LIZ8</accession>
<organism evidence="1 2">
    <name type="scientific">Thalassovita mangrovi</name>
    <dbReference type="NCBI Taxonomy" id="2692236"/>
    <lineage>
        <taxon>Bacteria</taxon>
        <taxon>Pseudomonadati</taxon>
        <taxon>Pseudomonadota</taxon>
        <taxon>Alphaproteobacteria</taxon>
        <taxon>Rhodobacterales</taxon>
        <taxon>Roseobacteraceae</taxon>
        <taxon>Thalassovita</taxon>
    </lineage>
</organism>
<dbReference type="InterPro" id="IPR011006">
    <property type="entry name" value="CheY-like_superfamily"/>
</dbReference>
<keyword evidence="2" id="KW-1185">Reference proteome</keyword>